<organism evidence="2 3">
    <name type="scientific">Salvator merianae</name>
    <name type="common">Argentine black and white tegu</name>
    <name type="synonym">Tupinambis merianae</name>
    <dbReference type="NCBI Taxonomy" id="96440"/>
    <lineage>
        <taxon>Eukaryota</taxon>
        <taxon>Metazoa</taxon>
        <taxon>Chordata</taxon>
        <taxon>Craniata</taxon>
        <taxon>Vertebrata</taxon>
        <taxon>Euteleostomi</taxon>
        <taxon>Lepidosauria</taxon>
        <taxon>Squamata</taxon>
        <taxon>Bifurcata</taxon>
        <taxon>Unidentata</taxon>
        <taxon>Episquamata</taxon>
        <taxon>Laterata</taxon>
        <taxon>Teiioidea</taxon>
        <taxon>Teiidae</taxon>
        <taxon>Salvator</taxon>
    </lineage>
</organism>
<keyword evidence="3" id="KW-1185">Reference proteome</keyword>
<protein>
    <submittedName>
        <fullName evidence="2">Uncharacterized protein</fullName>
    </submittedName>
</protein>
<dbReference type="Proteomes" id="UP000694421">
    <property type="component" value="Unplaced"/>
</dbReference>
<evidence type="ECO:0000313" key="2">
    <source>
        <dbReference type="Ensembl" id="ENSSMRP00000001227.1"/>
    </source>
</evidence>
<dbReference type="Ensembl" id="ENSSMRT00000001486.1">
    <property type="protein sequence ID" value="ENSSMRP00000001227.1"/>
    <property type="gene ID" value="ENSSMRG00000001079.1"/>
</dbReference>
<feature type="compositionally biased region" description="Gly residues" evidence="1">
    <location>
        <begin position="94"/>
        <end position="103"/>
    </location>
</feature>
<feature type="region of interest" description="Disordered" evidence="1">
    <location>
        <begin position="82"/>
        <end position="103"/>
    </location>
</feature>
<reference evidence="2" key="2">
    <citation type="submission" date="2025-09" db="UniProtKB">
        <authorList>
            <consortium name="Ensembl"/>
        </authorList>
    </citation>
    <scope>IDENTIFICATION</scope>
</reference>
<name>A0A8D0DIZ7_SALMN</name>
<dbReference type="AlphaFoldDB" id="A0A8D0DIZ7"/>
<proteinExistence type="predicted"/>
<evidence type="ECO:0000256" key="1">
    <source>
        <dbReference type="SAM" id="MobiDB-lite"/>
    </source>
</evidence>
<reference evidence="2" key="1">
    <citation type="submission" date="2025-08" db="UniProtKB">
        <authorList>
            <consortium name="Ensembl"/>
        </authorList>
    </citation>
    <scope>IDENTIFICATION</scope>
</reference>
<accession>A0A8D0DIZ7</accession>
<dbReference type="GeneTree" id="ENSGT00960000191163"/>
<sequence length="103" mass="11498">YCLKVGKGSCFLSQRPRYIGAHFLHKSMFLKCDKLMTQWSPTFFAPGTDFKQDHFFMARQGEMGVGQGRGCQCLVLVCGGMNQQKNPQRPGSGPWTGGWGPLH</sequence>
<evidence type="ECO:0000313" key="3">
    <source>
        <dbReference type="Proteomes" id="UP000694421"/>
    </source>
</evidence>